<dbReference type="PANTHER" id="PTHR45846:SF1">
    <property type="entry name" value="TRNA-DIHYDROURIDINE(47) SYNTHASE [NAD(P)(+)]-LIKE"/>
    <property type="match status" value="1"/>
</dbReference>
<dbReference type="Proteomes" id="UP000515163">
    <property type="component" value="Unplaced"/>
</dbReference>
<comment type="catalytic activity">
    <reaction evidence="14">
        <text>5,6-dihydrouridine(47) in tRNA + NAD(+) = uridine(47) in tRNA + NADH + H(+)</text>
        <dbReference type="Rhea" id="RHEA:53364"/>
        <dbReference type="Rhea" id="RHEA-COMP:13539"/>
        <dbReference type="Rhea" id="RHEA-COMP:13540"/>
        <dbReference type="ChEBI" id="CHEBI:15378"/>
        <dbReference type="ChEBI" id="CHEBI:57540"/>
        <dbReference type="ChEBI" id="CHEBI:57945"/>
        <dbReference type="ChEBI" id="CHEBI:65315"/>
        <dbReference type="ChEBI" id="CHEBI:74443"/>
        <dbReference type="EC" id="1.3.1.89"/>
    </reaction>
    <physiologicalReaction direction="right-to-left" evidence="14">
        <dbReference type="Rhea" id="RHEA:53366"/>
    </physiologicalReaction>
</comment>
<keyword evidence="8 18" id="KW-0863">Zinc-finger</keyword>
<feature type="domain" description="C3H1-type" evidence="21">
    <location>
        <begin position="168"/>
        <end position="193"/>
    </location>
</feature>
<keyword evidence="11 19" id="KW-0560">Oxidoreductase</keyword>
<keyword evidence="2 19" id="KW-0285">Flavoprotein</keyword>
<dbReference type="InParanoid" id="A0A6P8IIS9"/>
<evidence type="ECO:0000256" key="3">
    <source>
        <dbReference type="ARBA" id="ARBA00022643"/>
    </source>
</evidence>
<feature type="compositionally biased region" description="Acidic residues" evidence="20">
    <location>
        <begin position="90"/>
        <end position="103"/>
    </location>
</feature>
<keyword evidence="3 19" id="KW-0288">FMN</keyword>
<dbReference type="SMART" id="SM00356">
    <property type="entry name" value="ZnF_C3H1"/>
    <property type="match status" value="2"/>
</dbReference>
<evidence type="ECO:0000256" key="8">
    <source>
        <dbReference type="ARBA" id="ARBA00022771"/>
    </source>
</evidence>
<dbReference type="InterPro" id="IPR036855">
    <property type="entry name" value="Znf_CCCH_sf"/>
</dbReference>
<dbReference type="Gene3D" id="3.20.20.70">
    <property type="entry name" value="Aldolase class I"/>
    <property type="match status" value="1"/>
</dbReference>
<gene>
    <name evidence="23" type="primary">LOC116301789</name>
</gene>
<evidence type="ECO:0000256" key="13">
    <source>
        <dbReference type="ARBA" id="ARBA00045365"/>
    </source>
</evidence>
<evidence type="ECO:0000256" key="12">
    <source>
        <dbReference type="ARBA" id="ARBA00023027"/>
    </source>
</evidence>
<dbReference type="GO" id="GO:0008270">
    <property type="term" value="F:zinc ion binding"/>
    <property type="evidence" value="ECO:0007669"/>
    <property type="project" value="UniProtKB-KW"/>
</dbReference>
<evidence type="ECO:0000256" key="9">
    <source>
        <dbReference type="ARBA" id="ARBA00022833"/>
    </source>
</evidence>
<dbReference type="InterPro" id="IPR000571">
    <property type="entry name" value="Znf_CCCH"/>
</dbReference>
<evidence type="ECO:0000256" key="19">
    <source>
        <dbReference type="RuleBase" id="RU291113"/>
    </source>
</evidence>
<dbReference type="KEGG" id="aten:116301789"/>
<dbReference type="SUPFAM" id="SSF90229">
    <property type="entry name" value="CCCH zinc finger"/>
    <property type="match status" value="1"/>
</dbReference>
<comment type="function">
    <text evidence="13">Catalyzes the synthesis of dihydrouridine, a modified base, in various RNAs, such as tRNAs, mRNAs and some long non-coding RNAs (lncRNAs). Mainly modifies the uridine in position 47 (U47) in the D-loop of most cytoplasmic tRNAs. Also able to mediate the formation of dihydrouridine in some mRNAs, thereby regulating their translation.</text>
</comment>
<accession>A0A6P8IIS9</accession>
<dbReference type="OrthoDB" id="259935at2759"/>
<evidence type="ECO:0000256" key="15">
    <source>
        <dbReference type="ARBA" id="ARBA00048342"/>
    </source>
</evidence>
<dbReference type="InterPro" id="IPR013785">
    <property type="entry name" value="Aldolase_TIM"/>
</dbReference>
<dbReference type="AlphaFoldDB" id="A0A6P8IIS9"/>
<evidence type="ECO:0000256" key="1">
    <source>
        <dbReference type="ARBA" id="ARBA00001917"/>
    </source>
</evidence>
<keyword evidence="10" id="KW-0521">NADP</keyword>
<feature type="compositionally biased region" description="Polar residues" evidence="20">
    <location>
        <begin position="1"/>
        <end position="29"/>
    </location>
</feature>
<comment type="cofactor">
    <cofactor evidence="1 19">
        <name>FMN</name>
        <dbReference type="ChEBI" id="CHEBI:58210"/>
    </cofactor>
</comment>
<dbReference type="Pfam" id="PF01207">
    <property type="entry name" value="Dus"/>
    <property type="match status" value="1"/>
</dbReference>
<dbReference type="GO" id="GO:0006397">
    <property type="term" value="P:mRNA processing"/>
    <property type="evidence" value="ECO:0007669"/>
    <property type="project" value="UniProtKB-KW"/>
</dbReference>
<evidence type="ECO:0000313" key="23">
    <source>
        <dbReference type="RefSeq" id="XP_031566766.1"/>
    </source>
</evidence>
<feature type="region of interest" description="Disordered" evidence="20">
    <location>
        <begin position="69"/>
        <end position="131"/>
    </location>
</feature>
<dbReference type="GO" id="GO:0003723">
    <property type="term" value="F:RNA binding"/>
    <property type="evidence" value="ECO:0007669"/>
    <property type="project" value="TreeGrafter"/>
</dbReference>
<keyword evidence="4" id="KW-0507">mRNA processing</keyword>
<protein>
    <recommendedName>
        <fullName evidence="19">tRNA-dihydrouridine(47) synthase [NAD(P)(+)]</fullName>
        <ecNumber evidence="19">1.3.1.-</ecNumber>
    </recommendedName>
    <alternativeName>
        <fullName evidence="19">tRNA-dihydrouridine synthase 3</fullName>
    </alternativeName>
</protein>
<dbReference type="GO" id="GO:0050660">
    <property type="term" value="F:flavin adenine dinucleotide binding"/>
    <property type="evidence" value="ECO:0007669"/>
    <property type="project" value="UniProtKB-UniRule"/>
</dbReference>
<dbReference type="CDD" id="cd02801">
    <property type="entry name" value="DUS_like_FMN"/>
    <property type="match status" value="1"/>
</dbReference>
<dbReference type="PROSITE" id="PS01136">
    <property type="entry name" value="UPF0034"/>
    <property type="match status" value="1"/>
</dbReference>
<keyword evidence="22" id="KW-1185">Reference proteome</keyword>
<evidence type="ECO:0000256" key="11">
    <source>
        <dbReference type="ARBA" id="ARBA00023002"/>
    </source>
</evidence>
<name>A0A6P8IIS9_ACTTE</name>
<proteinExistence type="inferred from homology"/>
<dbReference type="GO" id="GO:0102265">
    <property type="term" value="F:tRNA-dihydrouridine47 synthase activity"/>
    <property type="evidence" value="ECO:0007669"/>
    <property type="project" value="UniProtKB-EC"/>
</dbReference>
<dbReference type="FunCoup" id="A0A6P8IIS9">
    <property type="interactions" value="1470"/>
</dbReference>
<comment type="catalytic activity">
    <reaction evidence="15">
        <text>a 5,6-dihydrouridine in mRNA + NAD(+) = a uridine in mRNA + NADH + H(+)</text>
        <dbReference type="Rhea" id="RHEA:69851"/>
        <dbReference type="Rhea" id="RHEA-COMP:14658"/>
        <dbReference type="Rhea" id="RHEA-COMP:17789"/>
        <dbReference type="ChEBI" id="CHEBI:15378"/>
        <dbReference type="ChEBI" id="CHEBI:57540"/>
        <dbReference type="ChEBI" id="CHEBI:57945"/>
        <dbReference type="ChEBI" id="CHEBI:65315"/>
        <dbReference type="ChEBI" id="CHEBI:74443"/>
    </reaction>
    <physiologicalReaction direction="right-to-left" evidence="15">
        <dbReference type="Rhea" id="RHEA:69853"/>
    </physiologicalReaction>
</comment>
<dbReference type="PANTHER" id="PTHR45846">
    <property type="entry name" value="TRNA-DIHYDROURIDINE(47) SYNTHASE [NAD(P)(+)]-LIKE"/>
    <property type="match status" value="1"/>
</dbReference>
<evidence type="ECO:0000259" key="21">
    <source>
        <dbReference type="PROSITE" id="PS50103"/>
    </source>
</evidence>
<feature type="region of interest" description="Disordered" evidence="20">
    <location>
        <begin position="1"/>
        <end position="44"/>
    </location>
</feature>
<evidence type="ECO:0000256" key="7">
    <source>
        <dbReference type="ARBA" id="ARBA00022737"/>
    </source>
</evidence>
<keyword evidence="6 18" id="KW-0479">Metal-binding</keyword>
<comment type="catalytic activity">
    <reaction evidence="17">
        <text>5,6-dihydrouridine(47) in tRNA + NADP(+) = uridine(47) in tRNA + NADPH + H(+)</text>
        <dbReference type="Rhea" id="RHEA:53360"/>
        <dbReference type="Rhea" id="RHEA-COMP:13539"/>
        <dbReference type="Rhea" id="RHEA-COMP:13540"/>
        <dbReference type="ChEBI" id="CHEBI:15378"/>
        <dbReference type="ChEBI" id="CHEBI:57783"/>
        <dbReference type="ChEBI" id="CHEBI:58349"/>
        <dbReference type="ChEBI" id="CHEBI:65315"/>
        <dbReference type="ChEBI" id="CHEBI:74443"/>
        <dbReference type="EC" id="1.3.1.89"/>
    </reaction>
    <physiologicalReaction direction="right-to-left" evidence="17">
        <dbReference type="Rhea" id="RHEA:53362"/>
    </physiologicalReaction>
</comment>
<sequence>MSEDCSIQSKTCSANTNHVDNTSDSNTTVSHKRQEGKQQDKKLAAGVAHIKKQFLISKAEYISKYSKGKDLPVQNNNQDKNDQENKQEMVTEEEDPNNQESEEPPSKRKKGKQRGMNKKRPRQPRPDRSTKLCSFIANGEECARGEQCHFGHSIQKYLENKPPDIGENCIVFERFGKCNFGINCRFSKNHIDEEYKNIVNEELFANKKHLRTKDTLYKDLQISLRKKKYSFPRSDQYLASLKQKSKAEPSNISVVDEGEIRLRPCEKKKIDFSDKLFLAPLTTVGNLPYRRICKQYGADITCSEMAMCTTLLQGQQSEWALLKRHHTEDIFGVQVCGSFPDTMTKCAELLQKEVSLDFVDINTGCPIDLVFSKGAGCALMERKGKFQEIVKGMVEVLDIPVTVKMRAGVHDDKKTWNAHKLVSNVSSWGASLITVHGRSREQRYTKSADWQYISACAEAAAPVPLFGNGDVLSYEDAMLRREQTGVAGLMIARGSLIKPWIFTEIKEQRHWDISSHERLNMLKEFANCGLEHWGSDTQGVEITRRFLLEWLSFLCRYIPVGLLERPPQRINERPPYYIGRDDLETLMASRYSEDWIKISEMLLGPVPETFTFLPKHKANSYATD</sequence>
<evidence type="ECO:0000256" key="14">
    <source>
        <dbReference type="ARBA" id="ARBA00048266"/>
    </source>
</evidence>
<feature type="compositionally biased region" description="Basic residues" evidence="20">
    <location>
        <begin position="107"/>
        <end position="123"/>
    </location>
</feature>
<evidence type="ECO:0000256" key="4">
    <source>
        <dbReference type="ARBA" id="ARBA00022664"/>
    </source>
</evidence>
<dbReference type="InterPro" id="IPR035587">
    <property type="entry name" value="DUS-like_FMN-bd"/>
</dbReference>
<dbReference type="FunFam" id="4.10.1000.10:FF:000029">
    <property type="entry name" value="tRNA-dihydrouridine(47) synthase [NAD(P)(+)]"/>
    <property type="match status" value="1"/>
</dbReference>
<evidence type="ECO:0000313" key="22">
    <source>
        <dbReference type="Proteomes" id="UP000515163"/>
    </source>
</evidence>
<dbReference type="SUPFAM" id="SSF51395">
    <property type="entry name" value="FMN-linked oxidoreductases"/>
    <property type="match status" value="1"/>
</dbReference>
<keyword evidence="7" id="KW-0677">Repeat</keyword>
<dbReference type="Gene3D" id="4.10.1000.10">
    <property type="entry name" value="Zinc finger, CCCH-type"/>
    <property type="match status" value="1"/>
</dbReference>
<feature type="compositionally biased region" description="Basic and acidic residues" evidence="20">
    <location>
        <begin position="79"/>
        <end position="89"/>
    </location>
</feature>
<evidence type="ECO:0000256" key="17">
    <source>
        <dbReference type="ARBA" id="ARBA00049513"/>
    </source>
</evidence>
<keyword evidence="9 18" id="KW-0862">Zinc</keyword>
<organism evidence="22 23">
    <name type="scientific">Actinia tenebrosa</name>
    <name type="common">Australian red waratah sea anemone</name>
    <dbReference type="NCBI Taxonomy" id="6105"/>
    <lineage>
        <taxon>Eukaryota</taxon>
        <taxon>Metazoa</taxon>
        <taxon>Cnidaria</taxon>
        <taxon>Anthozoa</taxon>
        <taxon>Hexacorallia</taxon>
        <taxon>Actiniaria</taxon>
        <taxon>Actiniidae</taxon>
        <taxon>Actinia</taxon>
    </lineage>
</organism>
<keyword evidence="12" id="KW-0520">NAD</keyword>
<evidence type="ECO:0000256" key="6">
    <source>
        <dbReference type="ARBA" id="ARBA00022723"/>
    </source>
</evidence>
<dbReference type="PROSITE" id="PS50103">
    <property type="entry name" value="ZF_C3H1"/>
    <property type="match status" value="2"/>
</dbReference>
<evidence type="ECO:0000256" key="2">
    <source>
        <dbReference type="ARBA" id="ARBA00022630"/>
    </source>
</evidence>
<feature type="zinc finger region" description="C3H1-type" evidence="18">
    <location>
        <begin position="127"/>
        <end position="155"/>
    </location>
</feature>
<comment type="catalytic activity">
    <reaction evidence="16">
        <text>a 5,6-dihydrouridine in mRNA + NADP(+) = a uridine in mRNA + NADPH + H(+)</text>
        <dbReference type="Rhea" id="RHEA:69855"/>
        <dbReference type="Rhea" id="RHEA-COMP:14658"/>
        <dbReference type="Rhea" id="RHEA-COMP:17789"/>
        <dbReference type="ChEBI" id="CHEBI:15378"/>
        <dbReference type="ChEBI" id="CHEBI:57783"/>
        <dbReference type="ChEBI" id="CHEBI:58349"/>
        <dbReference type="ChEBI" id="CHEBI:65315"/>
        <dbReference type="ChEBI" id="CHEBI:74443"/>
    </reaction>
    <physiologicalReaction direction="right-to-left" evidence="16">
        <dbReference type="Rhea" id="RHEA:69857"/>
    </physiologicalReaction>
</comment>
<reference evidence="23" key="1">
    <citation type="submission" date="2025-08" db="UniProtKB">
        <authorList>
            <consortium name="RefSeq"/>
        </authorList>
    </citation>
    <scope>IDENTIFICATION</scope>
    <source>
        <tissue evidence="23">Tentacle</tissue>
    </source>
</reference>
<dbReference type="EC" id="1.3.1.-" evidence="19"/>
<dbReference type="GeneID" id="116301789"/>
<dbReference type="FunFam" id="3.20.20.70:FF:000067">
    <property type="entry name" value="tRNA-dihydrouridine(47) synthase [NAD(P)(+)]"/>
    <property type="match status" value="1"/>
</dbReference>
<keyword evidence="5 19" id="KW-0819">tRNA processing</keyword>
<evidence type="ECO:0000256" key="10">
    <source>
        <dbReference type="ARBA" id="ARBA00022857"/>
    </source>
</evidence>
<evidence type="ECO:0000256" key="20">
    <source>
        <dbReference type="SAM" id="MobiDB-lite"/>
    </source>
</evidence>
<evidence type="ECO:0000256" key="18">
    <source>
        <dbReference type="PROSITE-ProRule" id="PRU00723"/>
    </source>
</evidence>
<dbReference type="InterPro" id="IPR018517">
    <property type="entry name" value="tRNA_hU_synthase_CS"/>
</dbReference>
<comment type="similarity">
    <text evidence="19">Belongs to the dus family. Dus3 subfamily.</text>
</comment>
<feature type="compositionally biased region" description="Basic and acidic residues" evidence="20">
    <location>
        <begin position="32"/>
        <end position="43"/>
    </location>
</feature>
<evidence type="ECO:0000256" key="16">
    <source>
        <dbReference type="ARBA" id="ARBA00049447"/>
    </source>
</evidence>
<feature type="zinc finger region" description="C3H1-type" evidence="18">
    <location>
        <begin position="168"/>
        <end position="193"/>
    </location>
</feature>
<feature type="domain" description="C3H1-type" evidence="21">
    <location>
        <begin position="127"/>
        <end position="155"/>
    </location>
</feature>
<evidence type="ECO:0000256" key="5">
    <source>
        <dbReference type="ARBA" id="ARBA00022694"/>
    </source>
</evidence>
<dbReference type="RefSeq" id="XP_031566766.1">
    <property type="nucleotide sequence ID" value="XM_031710906.1"/>
</dbReference>